<dbReference type="Proteomes" id="UP000297245">
    <property type="component" value="Unassembled WGS sequence"/>
</dbReference>
<dbReference type="EMBL" id="ML179382">
    <property type="protein sequence ID" value="THU89088.1"/>
    <property type="molecule type" value="Genomic_DNA"/>
</dbReference>
<accession>A0A4S8LKB4</accession>
<keyword evidence="3" id="KW-1185">Reference proteome</keyword>
<name>A0A4S8LKB4_DENBC</name>
<protein>
    <submittedName>
        <fullName evidence="2">Uncharacterized protein</fullName>
    </submittedName>
</protein>
<feature type="region of interest" description="Disordered" evidence="1">
    <location>
        <begin position="285"/>
        <end position="310"/>
    </location>
</feature>
<proteinExistence type="predicted"/>
<sequence length="337" mass="35167">MAPSRSRSLGGNFAQGGGNNNHLDNDHEGDSIRSSGGGYVYADVPNSPMSERGLGTNATPNAETRPLGVGSGWDTRLTTAATAGVAGAGSTGADRTEDYGLLAYGGYSSERDREMGYRIRQGQVTNFSYPSLSSTPLPSYGSLEMAPSRAPSEHYGYDVPSVSSSNASAIGGRFSSDTKQSSPTYNPSAMMAPVLDTGLSSYRPTTPFSAPSRVSSPGYTDPWAERAIAKTTATALGKEVFSDRNSAAYSIYGGVAVGSPSQISTPIPIQEQPIEPLIDIFSDEPTTTSSGSGIYNSQAGPGTLTRAKSNASALGKEVFQRFGTGQATPRSDTQNFW</sequence>
<feature type="region of interest" description="Disordered" evidence="1">
    <location>
        <begin position="1"/>
        <end position="71"/>
    </location>
</feature>
<evidence type="ECO:0000313" key="3">
    <source>
        <dbReference type="Proteomes" id="UP000297245"/>
    </source>
</evidence>
<evidence type="ECO:0000313" key="2">
    <source>
        <dbReference type="EMBL" id="THU89088.1"/>
    </source>
</evidence>
<dbReference type="AlphaFoldDB" id="A0A4S8LKB4"/>
<organism evidence="2 3">
    <name type="scientific">Dendrothele bispora (strain CBS 962.96)</name>
    <dbReference type="NCBI Taxonomy" id="1314807"/>
    <lineage>
        <taxon>Eukaryota</taxon>
        <taxon>Fungi</taxon>
        <taxon>Dikarya</taxon>
        <taxon>Basidiomycota</taxon>
        <taxon>Agaricomycotina</taxon>
        <taxon>Agaricomycetes</taxon>
        <taxon>Agaricomycetidae</taxon>
        <taxon>Agaricales</taxon>
        <taxon>Agaricales incertae sedis</taxon>
        <taxon>Dendrothele</taxon>
    </lineage>
</organism>
<evidence type="ECO:0000256" key="1">
    <source>
        <dbReference type="SAM" id="MobiDB-lite"/>
    </source>
</evidence>
<gene>
    <name evidence="2" type="ORF">K435DRAFT_865633</name>
</gene>
<reference evidence="2 3" key="1">
    <citation type="journal article" date="2019" name="Nat. Ecol. Evol.">
        <title>Megaphylogeny resolves global patterns of mushroom evolution.</title>
        <authorList>
            <person name="Varga T."/>
            <person name="Krizsan K."/>
            <person name="Foldi C."/>
            <person name="Dima B."/>
            <person name="Sanchez-Garcia M."/>
            <person name="Sanchez-Ramirez S."/>
            <person name="Szollosi G.J."/>
            <person name="Szarkandi J.G."/>
            <person name="Papp V."/>
            <person name="Albert L."/>
            <person name="Andreopoulos W."/>
            <person name="Angelini C."/>
            <person name="Antonin V."/>
            <person name="Barry K.W."/>
            <person name="Bougher N.L."/>
            <person name="Buchanan P."/>
            <person name="Buyck B."/>
            <person name="Bense V."/>
            <person name="Catcheside P."/>
            <person name="Chovatia M."/>
            <person name="Cooper J."/>
            <person name="Damon W."/>
            <person name="Desjardin D."/>
            <person name="Finy P."/>
            <person name="Geml J."/>
            <person name="Haridas S."/>
            <person name="Hughes K."/>
            <person name="Justo A."/>
            <person name="Karasinski D."/>
            <person name="Kautmanova I."/>
            <person name="Kiss B."/>
            <person name="Kocsube S."/>
            <person name="Kotiranta H."/>
            <person name="LaButti K.M."/>
            <person name="Lechner B.E."/>
            <person name="Liimatainen K."/>
            <person name="Lipzen A."/>
            <person name="Lukacs Z."/>
            <person name="Mihaltcheva S."/>
            <person name="Morgado L.N."/>
            <person name="Niskanen T."/>
            <person name="Noordeloos M.E."/>
            <person name="Ohm R.A."/>
            <person name="Ortiz-Santana B."/>
            <person name="Ovrebo C."/>
            <person name="Racz N."/>
            <person name="Riley R."/>
            <person name="Savchenko A."/>
            <person name="Shiryaev A."/>
            <person name="Soop K."/>
            <person name="Spirin V."/>
            <person name="Szebenyi C."/>
            <person name="Tomsovsky M."/>
            <person name="Tulloss R.E."/>
            <person name="Uehling J."/>
            <person name="Grigoriev I.V."/>
            <person name="Vagvolgyi C."/>
            <person name="Papp T."/>
            <person name="Martin F.M."/>
            <person name="Miettinen O."/>
            <person name="Hibbett D.S."/>
            <person name="Nagy L.G."/>
        </authorList>
    </citation>
    <scope>NUCLEOTIDE SEQUENCE [LARGE SCALE GENOMIC DNA]</scope>
    <source>
        <strain evidence="2 3">CBS 962.96</strain>
    </source>
</reference>